<name>A0A160TWE6_9ZZZZ</name>
<keyword evidence="4 5" id="KW-0472">Membrane</keyword>
<organism evidence="7">
    <name type="scientific">hydrothermal vent metagenome</name>
    <dbReference type="NCBI Taxonomy" id="652676"/>
    <lineage>
        <taxon>unclassified sequences</taxon>
        <taxon>metagenomes</taxon>
        <taxon>ecological metagenomes</taxon>
    </lineage>
</organism>
<gene>
    <name evidence="7" type="ORF">MGWOODY_XGa1787</name>
</gene>
<dbReference type="GO" id="GO:0016020">
    <property type="term" value="C:membrane"/>
    <property type="evidence" value="ECO:0007669"/>
    <property type="project" value="UniProtKB-SubCell"/>
</dbReference>
<feature type="transmembrane region" description="Helical" evidence="5">
    <location>
        <begin position="102"/>
        <end position="121"/>
    </location>
</feature>
<feature type="domain" description="EamA" evidence="6">
    <location>
        <begin position="12"/>
        <end position="144"/>
    </location>
</feature>
<sequence length="306" mass="33448">MNLQQNLWDRHVVLVVLTALFWAGNAVAGRIAIDDVSPFLLSFLRWFILLILLWTLYWKDIKKAWPHLKGRWLYLILMGGLGLAGFNLVFYKAAHYTTAVNIGILQGSIPLIVLLAAYLVYHSRITIVQLVGVLLGLAGVIMVATGGVPGTVKDILLNKGDLMMAAACVLYAGYTVGLKSRPGVTGLVVFSVLCLPAALFSLPFAIFEILSGEALMPTATGWYVIAYVVFFPSFLAQLFYLRSVDLVGPGRTGMFVNLTPVFAACLAVLLLNESFQLYHSVALLLVLGGLWLSKDRPSRRAESTAN</sequence>
<accession>A0A160TWE6</accession>
<feature type="transmembrane region" description="Helical" evidence="5">
    <location>
        <begin position="12"/>
        <end position="33"/>
    </location>
</feature>
<evidence type="ECO:0000256" key="2">
    <source>
        <dbReference type="ARBA" id="ARBA00022692"/>
    </source>
</evidence>
<feature type="domain" description="EamA" evidence="6">
    <location>
        <begin position="159"/>
        <end position="292"/>
    </location>
</feature>
<feature type="transmembrane region" description="Helical" evidence="5">
    <location>
        <begin position="70"/>
        <end position="90"/>
    </location>
</feature>
<dbReference type="InterPro" id="IPR050638">
    <property type="entry name" value="AA-Vitamin_Transporters"/>
</dbReference>
<dbReference type="PANTHER" id="PTHR32322:SF2">
    <property type="entry name" value="EAMA DOMAIN-CONTAINING PROTEIN"/>
    <property type="match status" value="1"/>
</dbReference>
<evidence type="ECO:0000256" key="3">
    <source>
        <dbReference type="ARBA" id="ARBA00022989"/>
    </source>
</evidence>
<dbReference type="Pfam" id="PF00892">
    <property type="entry name" value="EamA"/>
    <property type="match status" value="2"/>
</dbReference>
<dbReference type="InterPro" id="IPR037185">
    <property type="entry name" value="EmrE-like"/>
</dbReference>
<dbReference type="EMBL" id="CZRL01000106">
    <property type="protein sequence ID" value="CUS54797.1"/>
    <property type="molecule type" value="Genomic_DNA"/>
</dbReference>
<feature type="transmembrane region" description="Helical" evidence="5">
    <location>
        <begin position="222"/>
        <end position="241"/>
    </location>
</feature>
<keyword evidence="2 5" id="KW-0812">Transmembrane</keyword>
<comment type="subcellular location">
    <subcellularLocation>
        <location evidence="1">Membrane</location>
        <topology evidence="1">Multi-pass membrane protein</topology>
    </subcellularLocation>
</comment>
<proteinExistence type="predicted"/>
<feature type="transmembrane region" description="Helical" evidence="5">
    <location>
        <begin position="39"/>
        <end position="58"/>
    </location>
</feature>
<feature type="transmembrane region" description="Helical" evidence="5">
    <location>
        <begin position="253"/>
        <end position="271"/>
    </location>
</feature>
<dbReference type="AlphaFoldDB" id="A0A160TWE6"/>
<feature type="transmembrane region" description="Helical" evidence="5">
    <location>
        <begin position="186"/>
        <end position="210"/>
    </location>
</feature>
<keyword evidence="3 5" id="KW-1133">Transmembrane helix</keyword>
<feature type="transmembrane region" description="Helical" evidence="5">
    <location>
        <begin position="155"/>
        <end position="174"/>
    </location>
</feature>
<evidence type="ECO:0000313" key="7">
    <source>
        <dbReference type="EMBL" id="CUS54797.1"/>
    </source>
</evidence>
<protein>
    <submittedName>
        <fullName evidence="7">Permease of the drug/metabolite transporter (DMT) superfamily</fullName>
    </submittedName>
</protein>
<evidence type="ECO:0000256" key="1">
    <source>
        <dbReference type="ARBA" id="ARBA00004141"/>
    </source>
</evidence>
<dbReference type="PANTHER" id="PTHR32322">
    <property type="entry name" value="INNER MEMBRANE TRANSPORTER"/>
    <property type="match status" value="1"/>
</dbReference>
<dbReference type="InterPro" id="IPR000620">
    <property type="entry name" value="EamA_dom"/>
</dbReference>
<evidence type="ECO:0000256" key="5">
    <source>
        <dbReference type="SAM" id="Phobius"/>
    </source>
</evidence>
<reference evidence="7" key="1">
    <citation type="submission" date="2015-10" db="EMBL/GenBank/DDBJ databases">
        <authorList>
            <person name="Gilbert D.G."/>
        </authorList>
    </citation>
    <scope>NUCLEOTIDE SEQUENCE</scope>
</reference>
<feature type="transmembrane region" description="Helical" evidence="5">
    <location>
        <begin position="128"/>
        <end position="149"/>
    </location>
</feature>
<evidence type="ECO:0000256" key="4">
    <source>
        <dbReference type="ARBA" id="ARBA00023136"/>
    </source>
</evidence>
<dbReference type="SUPFAM" id="SSF103481">
    <property type="entry name" value="Multidrug resistance efflux transporter EmrE"/>
    <property type="match status" value="2"/>
</dbReference>
<evidence type="ECO:0000259" key="6">
    <source>
        <dbReference type="Pfam" id="PF00892"/>
    </source>
</evidence>
<feature type="transmembrane region" description="Helical" evidence="5">
    <location>
        <begin position="277"/>
        <end position="293"/>
    </location>
</feature>